<gene>
    <name evidence="5" type="ORF">NADFUDRAFT_53119</name>
</gene>
<accession>A0A1E3PDJ3</accession>
<evidence type="ECO:0000256" key="2">
    <source>
        <dbReference type="ARBA" id="ARBA00008933"/>
    </source>
</evidence>
<dbReference type="OrthoDB" id="45930at2759"/>
<keyword evidence="6" id="KW-1185">Reference proteome</keyword>
<reference evidence="5 6" key="1">
    <citation type="journal article" date="2016" name="Proc. Natl. Acad. Sci. U.S.A.">
        <title>Comparative genomics of biotechnologically important yeasts.</title>
        <authorList>
            <person name="Riley R."/>
            <person name="Haridas S."/>
            <person name="Wolfe K.H."/>
            <person name="Lopes M.R."/>
            <person name="Hittinger C.T."/>
            <person name="Goeker M."/>
            <person name="Salamov A.A."/>
            <person name="Wisecaver J.H."/>
            <person name="Long T.M."/>
            <person name="Calvey C.H."/>
            <person name="Aerts A.L."/>
            <person name="Barry K.W."/>
            <person name="Choi C."/>
            <person name="Clum A."/>
            <person name="Coughlan A.Y."/>
            <person name="Deshpande S."/>
            <person name="Douglass A.P."/>
            <person name="Hanson S.J."/>
            <person name="Klenk H.-P."/>
            <person name="LaButti K.M."/>
            <person name="Lapidus A."/>
            <person name="Lindquist E.A."/>
            <person name="Lipzen A.M."/>
            <person name="Meier-Kolthoff J.P."/>
            <person name="Ohm R.A."/>
            <person name="Otillar R.P."/>
            <person name="Pangilinan J.L."/>
            <person name="Peng Y."/>
            <person name="Rokas A."/>
            <person name="Rosa C.A."/>
            <person name="Scheuner C."/>
            <person name="Sibirny A.A."/>
            <person name="Slot J.C."/>
            <person name="Stielow J.B."/>
            <person name="Sun H."/>
            <person name="Kurtzman C.P."/>
            <person name="Blackwell M."/>
            <person name="Grigoriev I.V."/>
            <person name="Jeffries T.W."/>
        </authorList>
    </citation>
    <scope>NUCLEOTIDE SEQUENCE [LARGE SCALE GENOMIC DNA]</scope>
    <source>
        <strain evidence="5 6">DSM 6958</strain>
    </source>
</reference>
<dbReference type="Pfam" id="PF04882">
    <property type="entry name" value="Peroxin-3"/>
    <property type="match status" value="2"/>
</dbReference>
<evidence type="ECO:0000256" key="3">
    <source>
        <dbReference type="ARBA" id="ARBA00023140"/>
    </source>
</evidence>
<keyword evidence="3" id="KW-0576">Peroxisome</keyword>
<dbReference type="EMBL" id="KV454414">
    <property type="protein sequence ID" value="ODQ63448.1"/>
    <property type="molecule type" value="Genomic_DNA"/>
</dbReference>
<dbReference type="GO" id="GO:0045046">
    <property type="term" value="P:protein import into peroxisome membrane"/>
    <property type="evidence" value="ECO:0007669"/>
    <property type="project" value="TreeGrafter"/>
</dbReference>
<evidence type="ECO:0000256" key="1">
    <source>
        <dbReference type="ARBA" id="ARBA00004549"/>
    </source>
</evidence>
<dbReference type="AlphaFoldDB" id="A0A1E3PDJ3"/>
<dbReference type="GO" id="GO:0030674">
    <property type="term" value="F:protein-macromolecule adaptor activity"/>
    <property type="evidence" value="ECO:0007669"/>
    <property type="project" value="TreeGrafter"/>
</dbReference>
<dbReference type="STRING" id="857566.A0A1E3PDJ3"/>
<dbReference type="GO" id="GO:0005778">
    <property type="term" value="C:peroxisomal membrane"/>
    <property type="evidence" value="ECO:0007669"/>
    <property type="project" value="UniProtKB-SubCell"/>
</dbReference>
<organism evidence="5 6">
    <name type="scientific">Nadsonia fulvescens var. elongata DSM 6958</name>
    <dbReference type="NCBI Taxonomy" id="857566"/>
    <lineage>
        <taxon>Eukaryota</taxon>
        <taxon>Fungi</taxon>
        <taxon>Dikarya</taxon>
        <taxon>Ascomycota</taxon>
        <taxon>Saccharomycotina</taxon>
        <taxon>Dipodascomycetes</taxon>
        <taxon>Dipodascales</taxon>
        <taxon>Dipodascales incertae sedis</taxon>
        <taxon>Nadsonia</taxon>
    </lineage>
</organism>
<evidence type="ECO:0000256" key="4">
    <source>
        <dbReference type="ARBA" id="ARBA00032508"/>
    </source>
</evidence>
<dbReference type="PANTHER" id="PTHR28080">
    <property type="entry name" value="PEROXISOMAL BIOGENESIS FACTOR 3"/>
    <property type="match status" value="1"/>
</dbReference>
<proteinExistence type="inferred from homology"/>
<comment type="similarity">
    <text evidence="2">Belongs to the peroxin-3 family.</text>
</comment>
<name>A0A1E3PDJ3_9ASCO</name>
<dbReference type="InterPro" id="IPR006966">
    <property type="entry name" value="Peroxin-3"/>
</dbReference>
<dbReference type="Proteomes" id="UP000095009">
    <property type="component" value="Unassembled WGS sequence"/>
</dbReference>
<evidence type="ECO:0000313" key="5">
    <source>
        <dbReference type="EMBL" id="ODQ63448.1"/>
    </source>
</evidence>
<evidence type="ECO:0000313" key="6">
    <source>
        <dbReference type="Proteomes" id="UP000095009"/>
    </source>
</evidence>
<sequence>MALGLLSFVNRHKNKLFIATGLSIAGAYMTYDFISGKISEWGDNMAEERIGIENLRRRFEQNQIDAYGTTVALLPSLTDPIIEEFPVEDITRELQAKRGTRSISTSGTPSSSDILPATNGAAVFKVSEGKSKIQLWNDLKLQSITRIFVLIYSSALLLFLTRLQLNIIGRTGYVTSVVNIADQKNNKYKQPDTAAEQPSDGPINLDSIWAEEFEREITDTIIDEEELATNRMYLTFSWWLLNKGRILLKERVEKAVAKVFEPINPRTELSLLNFVELIDKVRFIIENKPNTDSDDTERTTPYSYLENLLPPSTLEHFVLKQIPKLTFDQGNNDDEQVEITPTLRTMLDETADFIESPIGTSTMKDLVSRGISIFVDSITAIHFKEELENQEIKVEELTESSKSSAQTIKLASLLATITRQAHRFSESDLDNIGEANSYIDLMNDSQELQGFGAVVYSNWN</sequence>
<comment type="subcellular location">
    <subcellularLocation>
        <location evidence="1">Peroxisome membrane</location>
        <topology evidence="1">Single-pass membrane protein</topology>
    </subcellularLocation>
</comment>
<protein>
    <recommendedName>
        <fullName evidence="4">Peroxin-3</fullName>
    </recommendedName>
</protein>
<dbReference type="PANTHER" id="PTHR28080:SF1">
    <property type="entry name" value="PEROXISOMAL BIOGENESIS FACTOR 3"/>
    <property type="match status" value="1"/>
</dbReference>